<comment type="domain">
    <text evidence="7">The DHHC domain is required for palmitoyltransferase activity.</text>
</comment>
<evidence type="ECO:0000313" key="9">
    <source>
        <dbReference type="EMBL" id="KOO24353.1"/>
    </source>
</evidence>
<feature type="domain" description="Palmitoyltransferase DHHC" evidence="8">
    <location>
        <begin position="124"/>
        <end position="196"/>
    </location>
</feature>
<comment type="similarity">
    <text evidence="7">Belongs to the DHHC palmitoyltransferase family.</text>
</comment>
<keyword evidence="6 7" id="KW-0012">Acyltransferase</keyword>
<evidence type="ECO:0000256" key="2">
    <source>
        <dbReference type="ARBA" id="ARBA00022679"/>
    </source>
</evidence>
<keyword evidence="5 7" id="KW-0472">Membrane</keyword>
<name>A0A0M0JDP3_9EUKA</name>
<protein>
    <recommendedName>
        <fullName evidence="7">Palmitoyltransferase</fullName>
        <ecNumber evidence="7">2.3.1.225</ecNumber>
    </recommendedName>
</protein>
<reference evidence="10" key="1">
    <citation type="journal article" date="2015" name="PLoS Genet.">
        <title>Genome Sequence and Transcriptome Analyses of Chrysochromulina tobin: Metabolic Tools for Enhanced Algal Fitness in the Prominent Order Prymnesiales (Haptophyceae).</title>
        <authorList>
            <person name="Hovde B.T."/>
            <person name="Deodato C.R."/>
            <person name="Hunsperger H.M."/>
            <person name="Ryken S.A."/>
            <person name="Yost W."/>
            <person name="Jha R.K."/>
            <person name="Patterson J."/>
            <person name="Monnat R.J. Jr."/>
            <person name="Barlow S.B."/>
            <person name="Starkenburg S.R."/>
            <person name="Cattolico R.A."/>
        </authorList>
    </citation>
    <scope>NUCLEOTIDE SEQUENCE</scope>
    <source>
        <strain evidence="10">CCMP291</strain>
    </source>
</reference>
<dbReference type="InterPro" id="IPR039859">
    <property type="entry name" value="PFA4/ZDH16/20/ERF2-like"/>
</dbReference>
<proteinExistence type="inferred from homology"/>
<dbReference type="Proteomes" id="UP000037460">
    <property type="component" value="Unassembled WGS sequence"/>
</dbReference>
<comment type="subcellular location">
    <subcellularLocation>
        <location evidence="1">Membrane</location>
        <topology evidence="1">Multi-pass membrane protein</topology>
    </subcellularLocation>
</comment>
<keyword evidence="2 7" id="KW-0808">Transferase</keyword>
<evidence type="ECO:0000313" key="10">
    <source>
        <dbReference type="Proteomes" id="UP000037460"/>
    </source>
</evidence>
<feature type="transmembrane region" description="Helical" evidence="7">
    <location>
        <begin position="170"/>
        <end position="194"/>
    </location>
</feature>
<organism evidence="9 10">
    <name type="scientific">Chrysochromulina tobinii</name>
    <dbReference type="NCBI Taxonomy" id="1460289"/>
    <lineage>
        <taxon>Eukaryota</taxon>
        <taxon>Haptista</taxon>
        <taxon>Haptophyta</taxon>
        <taxon>Prymnesiophyceae</taxon>
        <taxon>Prymnesiales</taxon>
        <taxon>Chrysochromulinaceae</taxon>
        <taxon>Chrysochromulina</taxon>
    </lineage>
</organism>
<comment type="catalytic activity">
    <reaction evidence="7">
        <text>L-cysteinyl-[protein] + hexadecanoyl-CoA = S-hexadecanoyl-L-cysteinyl-[protein] + CoA</text>
        <dbReference type="Rhea" id="RHEA:36683"/>
        <dbReference type="Rhea" id="RHEA-COMP:10131"/>
        <dbReference type="Rhea" id="RHEA-COMP:11032"/>
        <dbReference type="ChEBI" id="CHEBI:29950"/>
        <dbReference type="ChEBI" id="CHEBI:57287"/>
        <dbReference type="ChEBI" id="CHEBI:57379"/>
        <dbReference type="ChEBI" id="CHEBI:74151"/>
        <dbReference type="EC" id="2.3.1.225"/>
    </reaction>
</comment>
<evidence type="ECO:0000256" key="5">
    <source>
        <dbReference type="ARBA" id="ARBA00023136"/>
    </source>
</evidence>
<keyword evidence="3 7" id="KW-0812">Transmembrane</keyword>
<evidence type="ECO:0000256" key="4">
    <source>
        <dbReference type="ARBA" id="ARBA00022989"/>
    </source>
</evidence>
<evidence type="ECO:0000256" key="6">
    <source>
        <dbReference type="ARBA" id="ARBA00023315"/>
    </source>
</evidence>
<sequence>MKSEKQTFPVPRSQSPCSFAPLILLVAIELVIYIVTTGLVLLPVLLPNLGISGGHSHHSYVTIAIGVLLLVTYQVLFILLCVSAFCTVTTPPGDIPSWLRSDGKSDLHSYSNLLQAVERKRDGSPRFCRKTMAYKPDRAHYCAEVGRCVLQYQTFSVSLNSAIGFYNYKYYLLTVFYGFCTSAWVVGACLPDVMDSWPPFSRLPDSSPPPSVAAAVPLPIGARSLLDMGAADLQRRIEFGVNALVFPSVVDDDETSQYIVDATMLFTLVAAVLLLIPCLVLCVLHGYLIMRGYTLYEWRQVLDGKRAKGISLFDYGGLHNVALTLGVYPTLWLLPTRSGIEGNGIFFPEQERMQ</sequence>
<dbReference type="GO" id="GO:0016020">
    <property type="term" value="C:membrane"/>
    <property type="evidence" value="ECO:0007669"/>
    <property type="project" value="UniProtKB-SubCell"/>
</dbReference>
<dbReference type="PANTHER" id="PTHR12246">
    <property type="entry name" value="PALMITOYLTRANSFERASE ZDHHC16"/>
    <property type="match status" value="1"/>
</dbReference>
<dbReference type="OrthoDB" id="331948at2759"/>
<dbReference type="PROSITE" id="PS50216">
    <property type="entry name" value="DHHC"/>
    <property type="match status" value="1"/>
</dbReference>
<feature type="transmembrane region" description="Helical" evidence="7">
    <location>
        <begin position="58"/>
        <end position="82"/>
    </location>
</feature>
<comment type="caution">
    <text evidence="9">The sequence shown here is derived from an EMBL/GenBank/DDBJ whole genome shotgun (WGS) entry which is preliminary data.</text>
</comment>
<feature type="transmembrane region" description="Helical" evidence="7">
    <location>
        <begin position="264"/>
        <end position="290"/>
    </location>
</feature>
<evidence type="ECO:0000259" key="8">
    <source>
        <dbReference type="Pfam" id="PF01529"/>
    </source>
</evidence>
<dbReference type="EC" id="2.3.1.225" evidence="7"/>
<gene>
    <name evidence="9" type="ORF">Ctob_007088</name>
</gene>
<keyword evidence="10" id="KW-1185">Reference proteome</keyword>
<dbReference type="Pfam" id="PF01529">
    <property type="entry name" value="DHHC"/>
    <property type="match status" value="1"/>
</dbReference>
<feature type="transmembrane region" description="Helical" evidence="7">
    <location>
        <begin position="21"/>
        <end position="46"/>
    </location>
</feature>
<keyword evidence="4 7" id="KW-1133">Transmembrane helix</keyword>
<accession>A0A0M0JDP3</accession>
<evidence type="ECO:0000256" key="7">
    <source>
        <dbReference type="RuleBase" id="RU079119"/>
    </source>
</evidence>
<dbReference type="EMBL" id="JWZX01003102">
    <property type="protein sequence ID" value="KOO24353.1"/>
    <property type="molecule type" value="Genomic_DNA"/>
</dbReference>
<dbReference type="AlphaFoldDB" id="A0A0M0JDP3"/>
<evidence type="ECO:0000256" key="1">
    <source>
        <dbReference type="ARBA" id="ARBA00004141"/>
    </source>
</evidence>
<dbReference type="GO" id="GO:0019706">
    <property type="term" value="F:protein-cysteine S-palmitoyltransferase activity"/>
    <property type="evidence" value="ECO:0007669"/>
    <property type="project" value="UniProtKB-EC"/>
</dbReference>
<evidence type="ECO:0000256" key="3">
    <source>
        <dbReference type="ARBA" id="ARBA00022692"/>
    </source>
</evidence>
<dbReference type="InterPro" id="IPR001594">
    <property type="entry name" value="Palmitoyltrfase_DHHC"/>
</dbReference>